<dbReference type="Proteomes" id="UP000805193">
    <property type="component" value="Unassembled WGS sequence"/>
</dbReference>
<dbReference type="EMBL" id="JABSTQ010010609">
    <property type="protein sequence ID" value="KAG0419553.1"/>
    <property type="molecule type" value="Genomic_DNA"/>
</dbReference>
<organism evidence="1 2">
    <name type="scientific">Ixodes persulcatus</name>
    <name type="common">Taiga tick</name>
    <dbReference type="NCBI Taxonomy" id="34615"/>
    <lineage>
        <taxon>Eukaryota</taxon>
        <taxon>Metazoa</taxon>
        <taxon>Ecdysozoa</taxon>
        <taxon>Arthropoda</taxon>
        <taxon>Chelicerata</taxon>
        <taxon>Arachnida</taxon>
        <taxon>Acari</taxon>
        <taxon>Parasitiformes</taxon>
        <taxon>Ixodida</taxon>
        <taxon>Ixodoidea</taxon>
        <taxon>Ixodidae</taxon>
        <taxon>Ixodinae</taxon>
        <taxon>Ixodes</taxon>
    </lineage>
</organism>
<protein>
    <submittedName>
        <fullName evidence="1">Uncharacterized protein</fullName>
    </submittedName>
</protein>
<evidence type="ECO:0000313" key="2">
    <source>
        <dbReference type="Proteomes" id="UP000805193"/>
    </source>
</evidence>
<name>A0AC60PGY3_IXOPE</name>
<reference evidence="1 2" key="1">
    <citation type="journal article" date="2020" name="Cell">
        <title>Large-Scale Comparative Analyses of Tick Genomes Elucidate Their Genetic Diversity and Vector Capacities.</title>
        <authorList>
            <consortium name="Tick Genome and Microbiome Consortium (TIGMIC)"/>
            <person name="Jia N."/>
            <person name="Wang J."/>
            <person name="Shi W."/>
            <person name="Du L."/>
            <person name="Sun Y."/>
            <person name="Zhan W."/>
            <person name="Jiang J.F."/>
            <person name="Wang Q."/>
            <person name="Zhang B."/>
            <person name="Ji P."/>
            <person name="Bell-Sakyi L."/>
            <person name="Cui X.M."/>
            <person name="Yuan T.T."/>
            <person name="Jiang B.G."/>
            <person name="Yang W.F."/>
            <person name="Lam T.T."/>
            <person name="Chang Q.C."/>
            <person name="Ding S.J."/>
            <person name="Wang X.J."/>
            <person name="Zhu J.G."/>
            <person name="Ruan X.D."/>
            <person name="Zhao L."/>
            <person name="Wei J.T."/>
            <person name="Ye R.Z."/>
            <person name="Que T.C."/>
            <person name="Du C.H."/>
            <person name="Zhou Y.H."/>
            <person name="Cheng J.X."/>
            <person name="Dai P.F."/>
            <person name="Guo W.B."/>
            <person name="Han X.H."/>
            <person name="Huang E.J."/>
            <person name="Li L.F."/>
            <person name="Wei W."/>
            <person name="Gao Y.C."/>
            <person name="Liu J.Z."/>
            <person name="Shao H.Z."/>
            <person name="Wang X."/>
            <person name="Wang C.C."/>
            <person name="Yang T.C."/>
            <person name="Huo Q.B."/>
            <person name="Li W."/>
            <person name="Chen H.Y."/>
            <person name="Chen S.E."/>
            <person name="Zhou L.G."/>
            <person name="Ni X.B."/>
            <person name="Tian J.H."/>
            <person name="Sheng Y."/>
            <person name="Liu T."/>
            <person name="Pan Y.S."/>
            <person name="Xia L.Y."/>
            <person name="Li J."/>
            <person name="Zhao F."/>
            <person name="Cao W.C."/>
        </authorList>
    </citation>
    <scope>NUCLEOTIDE SEQUENCE [LARGE SCALE GENOMIC DNA]</scope>
    <source>
        <strain evidence="1">Iper-2018</strain>
    </source>
</reference>
<sequence length="213" mass="24023">MSAGKRKVPLPRVKRAIVDEIRQNIEKADVVRKYEVARPTLSAIIMKESEIDVVLDNDVGDDNGQRIRKATYSDVEAALYTSFVDDRAKRDIVLGGDIVLGKARDLGFALGHKDFGPGKGQLWHFKGRHNIPRKSILGEAASVDDQALRRRMDRNLNHIFEYTRTGTPTMPTRLDCFLNIRQQRLTWPGPTSAWEGRTARTGLPCRSIPTRMA</sequence>
<proteinExistence type="predicted"/>
<comment type="caution">
    <text evidence="1">The sequence shown here is derived from an EMBL/GenBank/DDBJ whole genome shotgun (WGS) entry which is preliminary data.</text>
</comment>
<gene>
    <name evidence="1" type="ORF">HPB47_004029</name>
</gene>
<keyword evidence="2" id="KW-1185">Reference proteome</keyword>
<accession>A0AC60PGY3</accession>
<evidence type="ECO:0000313" key="1">
    <source>
        <dbReference type="EMBL" id="KAG0419553.1"/>
    </source>
</evidence>